<proteinExistence type="predicted"/>
<dbReference type="Proteomes" id="UP000024635">
    <property type="component" value="Unassembled WGS sequence"/>
</dbReference>
<evidence type="ECO:0000313" key="3">
    <source>
        <dbReference type="Proteomes" id="UP000024635"/>
    </source>
</evidence>
<sequence>MPPANHCIGHIRIQRLYDAQMKSNAWHIHVTGFINADHFILFILYREKMSPRRWQSQVLHIPWSVAAA</sequence>
<keyword evidence="3" id="KW-1185">Reference proteome</keyword>
<name>A0A016X4L9_9BILA</name>
<accession>A0A016X4L9</accession>
<dbReference type="AlphaFoldDB" id="A0A016X4L9"/>
<keyword evidence="1" id="KW-0812">Transmembrane</keyword>
<dbReference type="EMBL" id="JARK01000005">
    <property type="protein sequence ID" value="EYC46178.1"/>
    <property type="molecule type" value="Genomic_DNA"/>
</dbReference>
<keyword evidence="1" id="KW-1133">Transmembrane helix</keyword>
<evidence type="ECO:0000313" key="2">
    <source>
        <dbReference type="EMBL" id="EYC46178.1"/>
    </source>
</evidence>
<comment type="caution">
    <text evidence="2">The sequence shown here is derived from an EMBL/GenBank/DDBJ whole genome shotgun (WGS) entry which is preliminary data.</text>
</comment>
<reference evidence="3" key="1">
    <citation type="journal article" date="2015" name="Nat. Genet.">
        <title>The genome and transcriptome of the zoonotic hookworm Ancylostoma ceylanicum identify infection-specific gene families.</title>
        <authorList>
            <person name="Schwarz E.M."/>
            <person name="Hu Y."/>
            <person name="Antoshechkin I."/>
            <person name="Miller M.M."/>
            <person name="Sternberg P.W."/>
            <person name="Aroian R.V."/>
        </authorList>
    </citation>
    <scope>NUCLEOTIDE SEQUENCE</scope>
    <source>
        <strain evidence="3">HY135</strain>
    </source>
</reference>
<protein>
    <submittedName>
        <fullName evidence="2">Uncharacterized protein</fullName>
    </submittedName>
</protein>
<gene>
    <name evidence="2" type="primary">Acey_s0405.g869</name>
    <name evidence="2" type="ORF">Y032_0405g869</name>
</gene>
<keyword evidence="1" id="KW-0472">Membrane</keyword>
<organism evidence="2 3">
    <name type="scientific">Ancylostoma ceylanicum</name>
    <dbReference type="NCBI Taxonomy" id="53326"/>
    <lineage>
        <taxon>Eukaryota</taxon>
        <taxon>Metazoa</taxon>
        <taxon>Ecdysozoa</taxon>
        <taxon>Nematoda</taxon>
        <taxon>Chromadorea</taxon>
        <taxon>Rhabditida</taxon>
        <taxon>Rhabditina</taxon>
        <taxon>Rhabditomorpha</taxon>
        <taxon>Strongyloidea</taxon>
        <taxon>Ancylostomatidae</taxon>
        <taxon>Ancylostomatinae</taxon>
        <taxon>Ancylostoma</taxon>
    </lineage>
</organism>
<evidence type="ECO:0000256" key="1">
    <source>
        <dbReference type="SAM" id="Phobius"/>
    </source>
</evidence>
<feature type="transmembrane region" description="Helical" evidence="1">
    <location>
        <begin position="26"/>
        <end position="45"/>
    </location>
</feature>